<name>A0ABM7MDX8_9GAMM</name>
<evidence type="ECO:0000259" key="6">
    <source>
        <dbReference type="Pfam" id="PF04052"/>
    </source>
</evidence>
<keyword evidence="5" id="KW-0131">Cell cycle</keyword>
<dbReference type="Pfam" id="PF04052">
    <property type="entry name" value="TolB_N"/>
    <property type="match status" value="1"/>
</dbReference>
<dbReference type="PANTHER" id="PTHR36842:SF1">
    <property type="entry name" value="PROTEIN TOLB"/>
    <property type="match status" value="1"/>
</dbReference>
<gene>
    <name evidence="5 7" type="primary">tolB</name>
    <name evidence="7" type="ORF">THMIRHAM_13860</name>
</gene>
<comment type="subcellular location">
    <subcellularLocation>
        <location evidence="1 5">Periplasm</location>
    </subcellularLocation>
</comment>
<comment type="function">
    <text evidence="5">Part of the Tol-Pal system, which plays a role in outer membrane invagination during cell division and is important for maintaining outer membrane integrity.</text>
</comment>
<evidence type="ECO:0000256" key="1">
    <source>
        <dbReference type="ARBA" id="ARBA00004418"/>
    </source>
</evidence>
<sequence length="457" mass="50546">MVIPLHLQSKLNLKIQSIVLSVLLVFSLPAWSELTIEINEGYENALPIAVVPFGFEDAATMANQPNLSKPVSSQGAPVDIASVVAADLRRSGRFSPISRDSLPALPTDIDAINFDDWKALDLDNMLIGKVVSQGNDLYQIDMRFMDVLRKNQVIGKRWSGIHKDSLRQIAHQISDLIYEELTGVRGAFNTQIAYVTLRKVGGKRLYTLEIADADGFNPQPILKSKMPIMSPSWSPDGSKLAYVSFESGRSNIIVQSLDGKYRKVIASYKGINGAPAWSPDGTQMALTLSKDGSADIYIMNLATQKLRRLTRNWSIETEATWAANGNSIFFNSDRRGQPQVFQVFLDTGEIRRVTYEGKYNANPEISPDGRYLAVVNGNGGFHIAIQDLYTNEFSVLTNTYLDESPTFSPNGEMILYAMNKNGRGELAVVAIDGKTSQTLKVKDGEVREPAWGPYLVK</sequence>
<dbReference type="InterPro" id="IPR014167">
    <property type="entry name" value="Tol-Pal_TolB"/>
</dbReference>
<keyword evidence="3 5" id="KW-0732">Signal</keyword>
<evidence type="ECO:0000256" key="2">
    <source>
        <dbReference type="ARBA" id="ARBA00009820"/>
    </source>
</evidence>
<dbReference type="Proteomes" id="UP001054820">
    <property type="component" value="Chromosome"/>
</dbReference>
<evidence type="ECO:0000256" key="3">
    <source>
        <dbReference type="ARBA" id="ARBA00022729"/>
    </source>
</evidence>
<evidence type="ECO:0000256" key="5">
    <source>
        <dbReference type="HAMAP-Rule" id="MF_00671"/>
    </source>
</evidence>
<dbReference type="InterPro" id="IPR011659">
    <property type="entry name" value="WD40"/>
</dbReference>
<dbReference type="Gene3D" id="2.120.10.30">
    <property type="entry name" value="TolB, C-terminal domain"/>
    <property type="match status" value="1"/>
</dbReference>
<dbReference type="NCBIfam" id="TIGR02800">
    <property type="entry name" value="propeller_TolB"/>
    <property type="match status" value="1"/>
</dbReference>
<evidence type="ECO:0000313" key="7">
    <source>
        <dbReference type="EMBL" id="BCN93601.1"/>
    </source>
</evidence>
<dbReference type="EMBL" id="AP024202">
    <property type="protein sequence ID" value="BCN93601.1"/>
    <property type="molecule type" value="Genomic_DNA"/>
</dbReference>
<keyword evidence="8" id="KW-1185">Reference proteome</keyword>
<organism evidence="7 8">
    <name type="scientific">Thiomicrorhabdus immobilis</name>
    <dbReference type="NCBI Taxonomy" id="2791037"/>
    <lineage>
        <taxon>Bacteria</taxon>
        <taxon>Pseudomonadati</taxon>
        <taxon>Pseudomonadota</taxon>
        <taxon>Gammaproteobacteria</taxon>
        <taxon>Thiotrichales</taxon>
        <taxon>Piscirickettsiaceae</taxon>
        <taxon>Thiomicrorhabdus</taxon>
    </lineage>
</organism>
<proteinExistence type="inferred from homology"/>
<dbReference type="PANTHER" id="PTHR36842">
    <property type="entry name" value="PROTEIN TOLB HOMOLOG"/>
    <property type="match status" value="1"/>
</dbReference>
<evidence type="ECO:0000256" key="4">
    <source>
        <dbReference type="ARBA" id="ARBA00022764"/>
    </source>
</evidence>
<dbReference type="SUPFAM" id="SSF69304">
    <property type="entry name" value="Tricorn protease N-terminal domain"/>
    <property type="match status" value="1"/>
</dbReference>
<dbReference type="Gene3D" id="3.40.50.10070">
    <property type="entry name" value="TolB, N-terminal domain"/>
    <property type="match status" value="1"/>
</dbReference>
<comment type="similarity">
    <text evidence="2 5">Belongs to the TolB family.</text>
</comment>
<dbReference type="InterPro" id="IPR011042">
    <property type="entry name" value="6-blade_b-propeller_TolB-like"/>
</dbReference>
<reference evidence="7" key="1">
    <citation type="journal article" date="2022" name="Arch. Microbiol.">
        <title>Thiomicrorhabdus immobilis sp. nov., a mesophilic sulfur-oxidizing bacterium isolated from sediment of a brackish lake in northern Japan.</title>
        <authorList>
            <person name="Kojima H."/>
            <person name="Mochizuki J."/>
            <person name="Kanda M."/>
            <person name="Watanabe T."/>
            <person name="Fukui M."/>
        </authorList>
    </citation>
    <scope>NUCLEOTIDE SEQUENCE</scope>
    <source>
        <strain evidence="7">Am19</strain>
    </source>
</reference>
<dbReference type="SUPFAM" id="SSF52964">
    <property type="entry name" value="TolB, N-terminal domain"/>
    <property type="match status" value="1"/>
</dbReference>
<feature type="domain" description="TolB N-terminal" evidence="6">
    <location>
        <begin position="34"/>
        <end position="153"/>
    </location>
</feature>
<dbReference type="InterPro" id="IPR007195">
    <property type="entry name" value="TolB_N"/>
</dbReference>
<keyword evidence="4 5" id="KW-0574">Periplasm</keyword>
<comment type="subunit">
    <text evidence="5">The Tol-Pal system is composed of five core proteins: the inner membrane proteins TolA, TolQ and TolR, the periplasmic protein TolB and the outer membrane protein Pal. They form a network linking the inner and outer membranes and the peptidoglycan layer.</text>
</comment>
<evidence type="ECO:0000313" key="8">
    <source>
        <dbReference type="Proteomes" id="UP001054820"/>
    </source>
</evidence>
<dbReference type="Pfam" id="PF07676">
    <property type="entry name" value="PD40"/>
    <property type="match status" value="5"/>
</dbReference>
<accession>A0ABM7MDX8</accession>
<protein>
    <recommendedName>
        <fullName evidence="5">Tol-Pal system protein TolB</fullName>
    </recommendedName>
</protein>
<dbReference type="HAMAP" id="MF_00671">
    <property type="entry name" value="TolB"/>
    <property type="match status" value="1"/>
</dbReference>
<keyword evidence="5" id="KW-0132">Cell division</keyword>